<keyword evidence="1" id="KW-0560">Oxidoreductase</keyword>
<dbReference type="EMBL" id="DRTD01000139">
    <property type="protein sequence ID" value="HHE54507.1"/>
    <property type="molecule type" value="Genomic_DNA"/>
</dbReference>
<comment type="caution">
    <text evidence="2">The sequence shown here is derived from an EMBL/GenBank/DDBJ whole genome shotgun (WGS) entry which is preliminary data.</text>
</comment>
<dbReference type="InterPro" id="IPR036188">
    <property type="entry name" value="FAD/NAD-bd_sf"/>
</dbReference>
<accession>A0A7V5LIA1</accession>
<dbReference type="AlphaFoldDB" id="A0A7V5LIA1"/>
<dbReference type="Gene3D" id="3.50.50.60">
    <property type="entry name" value="FAD/NAD(P)-binding domain"/>
    <property type="match status" value="1"/>
</dbReference>
<dbReference type="Proteomes" id="UP000886111">
    <property type="component" value="Unassembled WGS sequence"/>
</dbReference>
<dbReference type="GO" id="GO:0050660">
    <property type="term" value="F:flavin adenine dinucleotide binding"/>
    <property type="evidence" value="ECO:0007669"/>
    <property type="project" value="TreeGrafter"/>
</dbReference>
<evidence type="ECO:0008006" key="3">
    <source>
        <dbReference type="Google" id="ProtNLM"/>
    </source>
</evidence>
<name>A0A7V5LIA1_CALAY</name>
<dbReference type="GO" id="GO:0004497">
    <property type="term" value="F:monooxygenase activity"/>
    <property type="evidence" value="ECO:0007669"/>
    <property type="project" value="TreeGrafter"/>
</dbReference>
<dbReference type="PRINTS" id="PR00469">
    <property type="entry name" value="PNDRDTASEII"/>
</dbReference>
<dbReference type="InterPro" id="IPR050982">
    <property type="entry name" value="Auxin_biosynth/cation_transpt"/>
</dbReference>
<sequence length="341" mass="39084">MSSNLQKVNKEVIVVGGGPAGLKTAEIAKQKKLDYVVLEKGKPGQAWADLRPDMLMLSPCLPQRDWTSLSTKLPIWKMDVQRPYCTAQQFAKYLEAYCDFFQLDVQTHQPVLKVERSNDGQYVVQTKTYEYSAPVLIVGTGILGNPYFPDIPGIINNPHVMHAHFYRNKMDFKNQRVLIVGGGNSAAETAIDLVGYSLVYLITRDELKFFSDTKKLYHIRGVYESYLQELISMEIIRYKAYQQITHIEENVVHFRNWQLEVDKVIFATGYHGDLKVLNNFKLRVNRKNFPEVTERGESIQYPRLFFVGPLFSPSTSTNVIHGFVKLIPKTIEHVESLLKTC</sequence>
<dbReference type="PRINTS" id="PR00368">
    <property type="entry name" value="FADPNR"/>
</dbReference>
<reference evidence="2" key="1">
    <citation type="journal article" date="2020" name="mSystems">
        <title>Genome- and Community-Level Interaction Insights into Carbon Utilization and Element Cycling Functions of Hydrothermarchaeota in Hydrothermal Sediment.</title>
        <authorList>
            <person name="Zhou Z."/>
            <person name="Liu Y."/>
            <person name="Xu W."/>
            <person name="Pan J."/>
            <person name="Luo Z.H."/>
            <person name="Li M."/>
        </authorList>
    </citation>
    <scope>NUCLEOTIDE SEQUENCE [LARGE SCALE GENOMIC DNA]</scope>
    <source>
        <strain evidence="2">HyVt-76</strain>
    </source>
</reference>
<evidence type="ECO:0000256" key="1">
    <source>
        <dbReference type="ARBA" id="ARBA00023002"/>
    </source>
</evidence>
<organism evidence="2">
    <name type="scientific">Caldithrix abyssi</name>
    <dbReference type="NCBI Taxonomy" id="187145"/>
    <lineage>
        <taxon>Bacteria</taxon>
        <taxon>Pseudomonadati</taxon>
        <taxon>Calditrichota</taxon>
        <taxon>Calditrichia</taxon>
        <taxon>Calditrichales</taxon>
        <taxon>Calditrichaceae</taxon>
        <taxon>Caldithrix</taxon>
    </lineage>
</organism>
<dbReference type="PANTHER" id="PTHR43539:SF78">
    <property type="entry name" value="FLAVIN-CONTAINING MONOOXYGENASE"/>
    <property type="match status" value="1"/>
</dbReference>
<dbReference type="SUPFAM" id="SSF51905">
    <property type="entry name" value="FAD/NAD(P)-binding domain"/>
    <property type="match status" value="1"/>
</dbReference>
<proteinExistence type="predicted"/>
<dbReference type="Pfam" id="PF13738">
    <property type="entry name" value="Pyr_redox_3"/>
    <property type="match status" value="1"/>
</dbReference>
<evidence type="ECO:0000313" key="2">
    <source>
        <dbReference type="EMBL" id="HHE54507.1"/>
    </source>
</evidence>
<gene>
    <name evidence="2" type="ORF">ENL21_01905</name>
</gene>
<dbReference type="PANTHER" id="PTHR43539">
    <property type="entry name" value="FLAVIN-BINDING MONOOXYGENASE-LIKE PROTEIN (AFU_ORTHOLOGUE AFUA_4G09220)"/>
    <property type="match status" value="1"/>
</dbReference>
<protein>
    <recommendedName>
        <fullName evidence="3">NAD(P)/FAD-dependent oxidoreductase</fullName>
    </recommendedName>
</protein>